<evidence type="ECO:0000256" key="1">
    <source>
        <dbReference type="SAM" id="MobiDB-lite"/>
    </source>
</evidence>
<evidence type="ECO:0000313" key="2">
    <source>
        <dbReference type="EMBL" id="ETW78366.1"/>
    </source>
</evidence>
<keyword evidence="3" id="KW-1185">Reference proteome</keyword>
<sequence>MSQDSPMSAMLTSFPSLPFASGSKLVNQAEMPAIFQPAMLNLQNSRYSSSPTSNMPSNEFDWRCMQPLQDISYSTYVPLGQAIASASAQALVHCGNHAYTPLQLENVQLKHQMEGMQLLFLRLYPTISEPNQLNSSTLGSSAPSNQLHPLLRQNTPAPNMIKMRQHPQRSRRRSCVLICTSTAATVVWIGQCQGVGRRWLGN</sequence>
<protein>
    <submittedName>
        <fullName evidence="2">Uncharacterized protein</fullName>
    </submittedName>
</protein>
<feature type="region of interest" description="Disordered" evidence="1">
    <location>
        <begin position="134"/>
        <end position="168"/>
    </location>
</feature>
<dbReference type="HOGENOM" id="CLU_1354774_0_0_1"/>
<dbReference type="InParanoid" id="W4JZU6"/>
<dbReference type="EMBL" id="KI925462">
    <property type="protein sequence ID" value="ETW78366.1"/>
    <property type="molecule type" value="Genomic_DNA"/>
</dbReference>
<proteinExistence type="predicted"/>
<feature type="compositionally biased region" description="Polar residues" evidence="1">
    <location>
        <begin position="134"/>
        <end position="157"/>
    </location>
</feature>
<name>W4JZU6_HETIT</name>
<reference evidence="2 3" key="1">
    <citation type="journal article" date="2012" name="New Phytol.">
        <title>Insight into trade-off between wood decay and parasitism from the genome of a fungal forest pathogen.</title>
        <authorList>
            <person name="Olson A."/>
            <person name="Aerts A."/>
            <person name="Asiegbu F."/>
            <person name="Belbahri L."/>
            <person name="Bouzid O."/>
            <person name="Broberg A."/>
            <person name="Canback B."/>
            <person name="Coutinho P.M."/>
            <person name="Cullen D."/>
            <person name="Dalman K."/>
            <person name="Deflorio G."/>
            <person name="van Diepen L.T."/>
            <person name="Dunand C."/>
            <person name="Duplessis S."/>
            <person name="Durling M."/>
            <person name="Gonthier P."/>
            <person name="Grimwood J."/>
            <person name="Fossdal C.G."/>
            <person name="Hansson D."/>
            <person name="Henrissat B."/>
            <person name="Hietala A."/>
            <person name="Himmelstrand K."/>
            <person name="Hoffmeister D."/>
            <person name="Hogberg N."/>
            <person name="James T.Y."/>
            <person name="Karlsson M."/>
            <person name="Kohler A."/>
            <person name="Kues U."/>
            <person name="Lee Y.H."/>
            <person name="Lin Y.C."/>
            <person name="Lind M."/>
            <person name="Lindquist E."/>
            <person name="Lombard V."/>
            <person name="Lucas S."/>
            <person name="Lunden K."/>
            <person name="Morin E."/>
            <person name="Murat C."/>
            <person name="Park J."/>
            <person name="Raffaello T."/>
            <person name="Rouze P."/>
            <person name="Salamov A."/>
            <person name="Schmutz J."/>
            <person name="Solheim H."/>
            <person name="Stahlberg J."/>
            <person name="Velez H."/>
            <person name="de Vries R.P."/>
            <person name="Wiebenga A."/>
            <person name="Woodward S."/>
            <person name="Yakovlev I."/>
            <person name="Garbelotto M."/>
            <person name="Martin F."/>
            <person name="Grigoriev I.V."/>
            <person name="Stenlid J."/>
        </authorList>
    </citation>
    <scope>NUCLEOTIDE SEQUENCE [LARGE SCALE GENOMIC DNA]</scope>
    <source>
        <strain evidence="2 3">TC 32-1</strain>
    </source>
</reference>
<gene>
    <name evidence="2" type="ORF">HETIRDRAFT_421099</name>
</gene>
<dbReference type="RefSeq" id="XP_009550343.1">
    <property type="nucleotide sequence ID" value="XM_009552048.1"/>
</dbReference>
<dbReference type="Proteomes" id="UP000030671">
    <property type="component" value="Unassembled WGS sequence"/>
</dbReference>
<dbReference type="GeneID" id="20673701"/>
<organism evidence="2 3">
    <name type="scientific">Heterobasidion irregulare (strain TC 32-1)</name>
    <dbReference type="NCBI Taxonomy" id="747525"/>
    <lineage>
        <taxon>Eukaryota</taxon>
        <taxon>Fungi</taxon>
        <taxon>Dikarya</taxon>
        <taxon>Basidiomycota</taxon>
        <taxon>Agaricomycotina</taxon>
        <taxon>Agaricomycetes</taxon>
        <taxon>Russulales</taxon>
        <taxon>Bondarzewiaceae</taxon>
        <taxon>Heterobasidion</taxon>
        <taxon>Heterobasidion annosum species complex</taxon>
    </lineage>
</organism>
<dbReference type="KEGG" id="hir:HETIRDRAFT_421099"/>
<dbReference type="AlphaFoldDB" id="W4JZU6"/>
<evidence type="ECO:0000313" key="3">
    <source>
        <dbReference type="Proteomes" id="UP000030671"/>
    </source>
</evidence>
<accession>W4JZU6</accession>